<accession>A0A285U6W7</accession>
<evidence type="ECO:0008006" key="4">
    <source>
        <dbReference type="Google" id="ProtNLM"/>
    </source>
</evidence>
<feature type="transmembrane region" description="Helical" evidence="1">
    <location>
        <begin position="200"/>
        <end position="221"/>
    </location>
</feature>
<keyword evidence="1" id="KW-0472">Membrane</keyword>
<organism evidence="2 3">
    <name type="scientific">Ureibacillus acetophenoni</name>
    <dbReference type="NCBI Taxonomy" id="614649"/>
    <lineage>
        <taxon>Bacteria</taxon>
        <taxon>Bacillati</taxon>
        <taxon>Bacillota</taxon>
        <taxon>Bacilli</taxon>
        <taxon>Bacillales</taxon>
        <taxon>Caryophanaceae</taxon>
        <taxon>Ureibacillus</taxon>
    </lineage>
</organism>
<dbReference type="AlphaFoldDB" id="A0A285U6W7"/>
<keyword evidence="1" id="KW-0812">Transmembrane</keyword>
<gene>
    <name evidence="2" type="ORF">SAMN05877842_103312</name>
</gene>
<name>A0A285U6W7_9BACL</name>
<dbReference type="PANTHER" id="PTHR36434:SF1">
    <property type="entry name" value="MEMBRANE PROTEASE YUGP-RELATED"/>
    <property type="match status" value="1"/>
</dbReference>
<dbReference type="EMBL" id="OBQC01000003">
    <property type="protein sequence ID" value="SOC37674.1"/>
    <property type="molecule type" value="Genomic_DNA"/>
</dbReference>
<feature type="transmembrane region" description="Helical" evidence="1">
    <location>
        <begin position="6"/>
        <end position="22"/>
    </location>
</feature>
<dbReference type="PANTHER" id="PTHR36434">
    <property type="entry name" value="MEMBRANE PROTEASE YUGP-RELATED"/>
    <property type="match status" value="1"/>
</dbReference>
<evidence type="ECO:0000313" key="3">
    <source>
        <dbReference type="Proteomes" id="UP000219252"/>
    </source>
</evidence>
<evidence type="ECO:0000256" key="1">
    <source>
        <dbReference type="SAM" id="Phobius"/>
    </source>
</evidence>
<reference evidence="3" key="1">
    <citation type="submission" date="2017-08" db="EMBL/GenBank/DDBJ databases">
        <authorList>
            <person name="Varghese N."/>
            <person name="Submissions S."/>
        </authorList>
    </citation>
    <scope>NUCLEOTIDE SEQUENCE [LARGE SCALE GENOMIC DNA]</scope>
    <source>
        <strain evidence="3">JC23</strain>
    </source>
</reference>
<keyword evidence="3" id="KW-1185">Reference proteome</keyword>
<sequence>MPGGMFIIYFLVILLLPIYAQLKVKSTYKKFSRVPAEKGMTGAQVARMILDQHGLYDVRVVPTQGVLSDHYNPMTKTVALSEDNYYNSSLAGTAVAAHEVGHAIQHKEAYSFLTLRSKLVPVANISSNASWIFVLIGIFAQASGFLLLGIVLLAAGVLFQIVTLPVEFDASKRAMNEVVSLGIINNSEERSAKKVLSAAAMTYVAAAAVAVLELLRLILIYTNMRSDD</sequence>
<evidence type="ECO:0000313" key="2">
    <source>
        <dbReference type="EMBL" id="SOC37674.1"/>
    </source>
</evidence>
<dbReference type="InterPro" id="IPR007395">
    <property type="entry name" value="Zn_peptidase_2"/>
</dbReference>
<keyword evidence="1" id="KW-1133">Transmembrane helix</keyword>
<dbReference type="Pfam" id="PF04298">
    <property type="entry name" value="Zn_peptidase_2"/>
    <property type="match status" value="1"/>
</dbReference>
<dbReference type="Proteomes" id="UP000219252">
    <property type="component" value="Unassembled WGS sequence"/>
</dbReference>
<proteinExistence type="predicted"/>
<protein>
    <recommendedName>
        <fullName evidence="4">Zn-dependent protease</fullName>
    </recommendedName>
</protein>